<keyword evidence="6 8" id="KW-0472">Membrane</keyword>
<keyword evidence="3 7" id="KW-0808">Transferase</keyword>
<comment type="catalytic activity">
    <reaction evidence="7">
        <text>a 1,2-diacyl-sn-glycero-3-phosphate + CTP + H(+) = a CDP-1,2-diacyl-sn-glycerol + diphosphate</text>
        <dbReference type="Rhea" id="RHEA:16229"/>
        <dbReference type="ChEBI" id="CHEBI:15378"/>
        <dbReference type="ChEBI" id="CHEBI:33019"/>
        <dbReference type="ChEBI" id="CHEBI:37563"/>
        <dbReference type="ChEBI" id="CHEBI:58332"/>
        <dbReference type="ChEBI" id="CHEBI:58608"/>
        <dbReference type="EC" id="2.7.7.41"/>
    </reaction>
</comment>
<comment type="caution">
    <text evidence="9">The sequence shown here is derived from an EMBL/GenBank/DDBJ whole genome shotgun (WGS) entry which is preliminary data.</text>
</comment>
<proteinExistence type="inferred from homology"/>
<dbReference type="PANTHER" id="PTHR43535:SF1">
    <property type="entry name" value="PHOSPHATIDATE CYTIDYLYLTRANSFERASE"/>
    <property type="match status" value="1"/>
</dbReference>
<keyword evidence="5 8" id="KW-1133">Transmembrane helix</keyword>
<evidence type="ECO:0000256" key="3">
    <source>
        <dbReference type="ARBA" id="ARBA00022679"/>
    </source>
</evidence>
<name>A0ABU5Z7X4_9FLAO</name>
<evidence type="ECO:0000256" key="8">
    <source>
        <dbReference type="SAM" id="Phobius"/>
    </source>
</evidence>
<accession>A0ABU5Z7X4</accession>
<dbReference type="Pfam" id="PF01148">
    <property type="entry name" value="CTP_transf_1"/>
    <property type="match status" value="1"/>
</dbReference>
<protein>
    <recommendedName>
        <fullName evidence="7">Phosphatidate cytidylyltransferase</fullName>
        <ecNumber evidence="7">2.7.7.41</ecNumber>
    </recommendedName>
</protein>
<comment type="subcellular location">
    <subcellularLocation>
        <location evidence="1">Membrane</location>
        <topology evidence="1">Multi-pass membrane protein</topology>
    </subcellularLocation>
</comment>
<feature type="transmembrane region" description="Helical" evidence="8">
    <location>
        <begin position="132"/>
        <end position="153"/>
    </location>
</feature>
<keyword evidence="7 9" id="KW-0548">Nucleotidyltransferase</keyword>
<gene>
    <name evidence="9" type="ORF">VJJ08_07140</name>
</gene>
<comment type="similarity">
    <text evidence="2 7">Belongs to the CDS family.</text>
</comment>
<dbReference type="Proteomes" id="UP001311730">
    <property type="component" value="Unassembled WGS sequence"/>
</dbReference>
<evidence type="ECO:0000256" key="1">
    <source>
        <dbReference type="ARBA" id="ARBA00004141"/>
    </source>
</evidence>
<evidence type="ECO:0000256" key="7">
    <source>
        <dbReference type="RuleBase" id="RU003938"/>
    </source>
</evidence>
<feature type="transmembrane region" description="Helical" evidence="8">
    <location>
        <begin position="199"/>
        <end position="220"/>
    </location>
</feature>
<comment type="pathway">
    <text evidence="7">Phospholipid metabolism; CDP-diacylglycerol biosynthesis; CDP-diacylglycerol from sn-glycerol 3-phosphate: step 3/3.</text>
</comment>
<feature type="transmembrane region" description="Helical" evidence="8">
    <location>
        <begin position="174"/>
        <end position="193"/>
    </location>
</feature>
<feature type="transmembrane region" description="Helical" evidence="8">
    <location>
        <begin position="109"/>
        <end position="126"/>
    </location>
</feature>
<evidence type="ECO:0000313" key="10">
    <source>
        <dbReference type="Proteomes" id="UP001311730"/>
    </source>
</evidence>
<reference evidence="9 10" key="1">
    <citation type="submission" date="2023-12" db="EMBL/GenBank/DDBJ databases">
        <title>Genomic sequences of Capnocytophaga and Parvimonas strains.</title>
        <authorList>
            <person name="Watt R.M."/>
            <person name="Wang M."/>
            <person name="Yang T."/>
            <person name="Tong W.M."/>
        </authorList>
    </citation>
    <scope>NUCLEOTIDE SEQUENCE [LARGE SCALE GENOMIC DNA]</scope>
    <source>
        <strain evidence="9 10">CCUG 13096</strain>
    </source>
</reference>
<evidence type="ECO:0000256" key="4">
    <source>
        <dbReference type="ARBA" id="ARBA00022692"/>
    </source>
</evidence>
<evidence type="ECO:0000256" key="6">
    <source>
        <dbReference type="ARBA" id="ARBA00023136"/>
    </source>
</evidence>
<evidence type="ECO:0000313" key="9">
    <source>
        <dbReference type="EMBL" id="MEB3075070.1"/>
    </source>
</evidence>
<dbReference type="InterPro" id="IPR000374">
    <property type="entry name" value="PC_trans"/>
</dbReference>
<dbReference type="PANTHER" id="PTHR43535">
    <property type="entry name" value="PHOSPHATIDATE CYTIDYLYLTRANSFERASE"/>
    <property type="match status" value="1"/>
</dbReference>
<keyword evidence="4 7" id="KW-0812">Transmembrane</keyword>
<evidence type="ECO:0000256" key="5">
    <source>
        <dbReference type="ARBA" id="ARBA00022989"/>
    </source>
</evidence>
<dbReference type="EMBL" id="JAYKBW010000007">
    <property type="protein sequence ID" value="MEB3075070.1"/>
    <property type="molecule type" value="Genomic_DNA"/>
</dbReference>
<dbReference type="EC" id="2.7.7.41" evidence="7"/>
<keyword evidence="10" id="KW-1185">Reference proteome</keyword>
<dbReference type="PROSITE" id="PS01315">
    <property type="entry name" value="CDS"/>
    <property type="match status" value="1"/>
</dbReference>
<feature type="transmembrane region" description="Helical" evidence="8">
    <location>
        <begin position="84"/>
        <end position="102"/>
    </location>
</feature>
<feature type="transmembrane region" description="Helical" evidence="8">
    <location>
        <begin position="20"/>
        <end position="46"/>
    </location>
</feature>
<dbReference type="GO" id="GO:0004605">
    <property type="term" value="F:phosphatidate cytidylyltransferase activity"/>
    <property type="evidence" value="ECO:0007669"/>
    <property type="project" value="UniProtKB-EC"/>
</dbReference>
<organism evidence="9 10">
    <name type="scientific">Capnocytophaga gingivalis</name>
    <dbReference type="NCBI Taxonomy" id="1017"/>
    <lineage>
        <taxon>Bacteria</taxon>
        <taxon>Pseudomonadati</taxon>
        <taxon>Bacteroidota</taxon>
        <taxon>Flavobacteriia</taxon>
        <taxon>Flavobacteriales</taxon>
        <taxon>Flavobacteriaceae</taxon>
        <taxon>Capnocytophaga</taxon>
    </lineage>
</organism>
<dbReference type="RefSeq" id="WP_323983346.1">
    <property type="nucleotide sequence ID" value="NZ_JAYKBW010000007.1"/>
</dbReference>
<evidence type="ECO:0000256" key="2">
    <source>
        <dbReference type="ARBA" id="ARBA00010185"/>
    </source>
</evidence>
<sequence length="261" mass="29141">MPQDPPKNKYADVPLRIKSWGVIICIFALAISHPYMMCLFCLWVSFQALTELGGLFSFDITYWRIGIPLSQGILLLVCPTYYEYMEGVCLIIGIGLILALLLRKASLGIPLSLVIVLAVYPHLTFLRMLPQGWLWVIFLVVTTELNDIFQYLTGKSLGKRKILPKISPNKTIEGFAGGLLLTPLLSMGLGTLLGLPISMFSLAVIGLAISFFGFWGDVTFSYLKRRAGVKDTGTLIPAHGGLLDRIDSLLYNCIWFYLWIQ</sequence>